<dbReference type="WBParaSite" id="HNAJ_0000816601-mRNA-1">
    <property type="protein sequence ID" value="HNAJ_0000816601-mRNA-1"/>
    <property type="gene ID" value="HNAJ_0000816601"/>
</dbReference>
<evidence type="ECO:0000256" key="6">
    <source>
        <dbReference type="ARBA" id="ARBA00023054"/>
    </source>
</evidence>
<evidence type="ECO:0000256" key="7">
    <source>
        <dbReference type="ARBA" id="ARBA00023069"/>
    </source>
</evidence>
<proteinExistence type="inferred from homology"/>
<sequence length="539" mass="62690">SLRAHGKSEPTVISEELLTYAVFAQGPTGEAGRIAETEGIAFDSVKRLELSYKNVLKITGLSQFCNLTELLLDNNIIEKMEGLDQLVNLKRLGEFVLKFQISAIRSINLDLSFNSIHRIENLENLAHLEDLSLFHNSIEKIENMDMNGKLRYLSLGHNGIDNLENILYLRKLKNLDCLTLQDNPVTEEPEYNKFIYAFLPNLKYLDHKKITPENKAEAYESYSIAVEKLIHHELNVEVEEKQEEERQNYMKIYKAAFIDRIYGDTLFEVMFEKDTDGKQLFQLPLLQEIVDQYKEKFVEECAKLFQSGLSAYYDRQSEEEALRESIKCAKQETKDQALVLIEAYEVKKTAIFKKLNELETEDYVDFAEPHLSKIRQCIHELWNDLMTNEMMFMDQTEEVINEFERNLEEKVAAFIETIQAGFAKLRDAVELFNERLSEMALLYTEKSSKSEVPRDQSYAIFADRENVLNALCNSKEAHLNVIDSAEERIVKSTRVWFDELMTNLHGKEEKERHKNRVVEINLYIDAQRVDLESLDLALL</sequence>
<dbReference type="Pfam" id="PF14580">
    <property type="entry name" value="LRR_9"/>
    <property type="match status" value="1"/>
</dbReference>
<evidence type="ECO:0000256" key="2">
    <source>
        <dbReference type="ARBA" id="ARBA00022490"/>
    </source>
</evidence>
<dbReference type="Gene3D" id="3.80.10.10">
    <property type="entry name" value="Ribonuclease Inhibitor"/>
    <property type="match status" value="2"/>
</dbReference>
<evidence type="ECO:0000256" key="8">
    <source>
        <dbReference type="ARBA" id="ARBA00023212"/>
    </source>
</evidence>
<protein>
    <recommendedName>
        <fullName evidence="11">Dynein regulatory complex subunit 3</fullName>
    </recommendedName>
</protein>
<accession>A0A0R3TLN0</accession>
<evidence type="ECO:0000256" key="1">
    <source>
        <dbReference type="ARBA" id="ARBA00004611"/>
    </source>
</evidence>
<keyword evidence="7" id="KW-0969">Cilium</keyword>
<dbReference type="GO" id="GO:0005929">
    <property type="term" value="C:cilium"/>
    <property type="evidence" value="ECO:0007669"/>
    <property type="project" value="TreeGrafter"/>
</dbReference>
<dbReference type="SUPFAM" id="SSF52075">
    <property type="entry name" value="Outer arm dynein light chain 1"/>
    <property type="match status" value="1"/>
</dbReference>
<keyword evidence="2" id="KW-0963">Cytoplasm</keyword>
<evidence type="ECO:0000313" key="14">
    <source>
        <dbReference type="WBParaSite" id="HNAJ_0000816601-mRNA-1"/>
    </source>
</evidence>
<dbReference type="STRING" id="102285.A0A0R3TLN0"/>
<reference evidence="14" key="1">
    <citation type="submission" date="2017-02" db="UniProtKB">
        <authorList>
            <consortium name="WormBaseParasite"/>
        </authorList>
    </citation>
    <scope>IDENTIFICATION</scope>
</reference>
<evidence type="ECO:0000256" key="3">
    <source>
        <dbReference type="ARBA" id="ARBA00022614"/>
    </source>
</evidence>
<dbReference type="InterPro" id="IPR001611">
    <property type="entry name" value="Leu-rich_rpt"/>
</dbReference>
<dbReference type="OrthoDB" id="27917at2759"/>
<dbReference type="PROSITE" id="PS51450">
    <property type="entry name" value="LRR"/>
    <property type="match status" value="4"/>
</dbReference>
<evidence type="ECO:0000256" key="10">
    <source>
        <dbReference type="ARBA" id="ARBA00038378"/>
    </source>
</evidence>
<keyword evidence="3" id="KW-0433">Leucine-rich repeat</keyword>
<gene>
    <name evidence="12" type="ORF">HNAJ_LOCUS8162</name>
</gene>
<dbReference type="PANTHER" id="PTHR45973">
    <property type="entry name" value="PROTEIN PHOSPHATASE 1 REGULATORY SUBUNIT SDS22-RELATED"/>
    <property type="match status" value="1"/>
</dbReference>
<evidence type="ECO:0000313" key="13">
    <source>
        <dbReference type="Proteomes" id="UP000278807"/>
    </source>
</evidence>
<dbReference type="PANTHER" id="PTHR45973:SF12">
    <property type="entry name" value="DYNEIN REGULATORY COMPLEX SUBUNIT 3"/>
    <property type="match status" value="1"/>
</dbReference>
<dbReference type="Proteomes" id="UP000278807">
    <property type="component" value="Unassembled WGS sequence"/>
</dbReference>
<dbReference type="InterPro" id="IPR050576">
    <property type="entry name" value="Cilia_flagella_integrity"/>
</dbReference>
<organism evidence="14">
    <name type="scientific">Rodentolepis nana</name>
    <name type="common">Dwarf tapeworm</name>
    <name type="synonym">Hymenolepis nana</name>
    <dbReference type="NCBI Taxonomy" id="102285"/>
    <lineage>
        <taxon>Eukaryota</taxon>
        <taxon>Metazoa</taxon>
        <taxon>Spiralia</taxon>
        <taxon>Lophotrochozoa</taxon>
        <taxon>Platyhelminthes</taxon>
        <taxon>Cestoda</taxon>
        <taxon>Eucestoda</taxon>
        <taxon>Cyclophyllidea</taxon>
        <taxon>Hymenolepididae</taxon>
        <taxon>Rodentolepis</taxon>
    </lineage>
</organism>
<evidence type="ECO:0000313" key="12">
    <source>
        <dbReference type="EMBL" id="VDO04025.1"/>
    </source>
</evidence>
<evidence type="ECO:0000256" key="4">
    <source>
        <dbReference type="ARBA" id="ARBA00022737"/>
    </source>
</evidence>
<keyword evidence="5" id="KW-0282">Flagellum</keyword>
<dbReference type="InterPro" id="IPR032675">
    <property type="entry name" value="LRR_dom_sf"/>
</dbReference>
<comment type="subcellular location">
    <subcellularLocation>
        <location evidence="1">Cytoplasm</location>
        <location evidence="1">Cytoskeleton</location>
        <location evidence="1">Flagellum axoneme</location>
    </subcellularLocation>
</comment>
<keyword evidence="9" id="KW-0966">Cell projection</keyword>
<name>A0A0R3TLN0_RODNA</name>
<dbReference type="EMBL" id="UZAE01012211">
    <property type="protein sequence ID" value="VDO04025.1"/>
    <property type="molecule type" value="Genomic_DNA"/>
</dbReference>
<keyword evidence="13" id="KW-1185">Reference proteome</keyword>
<dbReference type="AlphaFoldDB" id="A0A0R3TLN0"/>
<evidence type="ECO:0000256" key="11">
    <source>
        <dbReference type="ARBA" id="ARBA00040950"/>
    </source>
</evidence>
<comment type="similarity">
    <text evidence="10">Belongs to the DRC3 family.</text>
</comment>
<dbReference type="SMART" id="SM00365">
    <property type="entry name" value="LRR_SD22"/>
    <property type="match status" value="4"/>
</dbReference>
<evidence type="ECO:0000256" key="9">
    <source>
        <dbReference type="ARBA" id="ARBA00023273"/>
    </source>
</evidence>
<keyword evidence="8" id="KW-0206">Cytoskeleton</keyword>
<keyword evidence="4" id="KW-0677">Repeat</keyword>
<evidence type="ECO:0000256" key="5">
    <source>
        <dbReference type="ARBA" id="ARBA00022846"/>
    </source>
</evidence>
<keyword evidence="6" id="KW-0175">Coiled coil</keyword>
<reference evidence="12 13" key="2">
    <citation type="submission" date="2018-11" db="EMBL/GenBank/DDBJ databases">
        <authorList>
            <consortium name="Pathogen Informatics"/>
        </authorList>
    </citation>
    <scope>NUCLEOTIDE SEQUENCE [LARGE SCALE GENOMIC DNA]</scope>
</reference>